<organism evidence="1 2">
    <name type="scientific">Escherichia coli</name>
    <dbReference type="NCBI Taxonomy" id="562"/>
    <lineage>
        <taxon>Bacteria</taxon>
        <taxon>Pseudomonadati</taxon>
        <taxon>Pseudomonadota</taxon>
        <taxon>Gammaproteobacteria</taxon>
        <taxon>Enterobacterales</taxon>
        <taxon>Enterobacteriaceae</taxon>
        <taxon>Escherichia</taxon>
    </lineage>
</organism>
<reference evidence="1 2" key="1">
    <citation type="submission" date="2019-12" db="EMBL/GenBank/DDBJ databases">
        <title>Enteriobacteria Tanzani isolates_8377-8380.</title>
        <authorList>
            <person name="Subbiah M."/>
            <person name="Call D."/>
        </authorList>
    </citation>
    <scope>NUCLEOTIDE SEQUENCE [LARGE SCALE GENOMIC DNA]</scope>
    <source>
        <strain evidence="1 2">8379wE2</strain>
    </source>
</reference>
<protein>
    <submittedName>
        <fullName evidence="1">BPSL0067 family protein</fullName>
    </submittedName>
</protein>
<dbReference type="NCBIfam" id="NF033857">
    <property type="entry name" value="BPSL0067_fam"/>
    <property type="match status" value="1"/>
</dbReference>
<dbReference type="EMBL" id="WTQT01000002">
    <property type="protein sequence ID" value="MWR36590.1"/>
    <property type="molecule type" value="Genomic_DNA"/>
</dbReference>
<sequence length="127" mass="14134">MSRVYESVDLLQGQPLVEDGECVTLVKRYAHLGSTATWRAGKKVWGDTTIPKGTAIATFFNGRWPGRSSGNHAAFYLGQDKRGIWVMDQWRTQIRIEKHQLRPKGGANSDGSYPSASSNAEAFYVIE</sequence>
<dbReference type="RefSeq" id="WP_097347095.1">
    <property type="nucleotide sequence ID" value="NZ_AP027963.1"/>
</dbReference>
<accession>A0A8T5Z7D9</accession>
<evidence type="ECO:0000313" key="2">
    <source>
        <dbReference type="Proteomes" id="UP000460875"/>
    </source>
</evidence>
<name>A0A8T5Z7D9_ECOLX</name>
<dbReference type="InterPro" id="IPR047746">
    <property type="entry name" value="Dae2/Tae2-like"/>
</dbReference>
<gene>
    <name evidence="1" type="ORF">GP975_00410</name>
</gene>
<dbReference type="Proteomes" id="UP000460875">
    <property type="component" value="Unassembled WGS sequence"/>
</dbReference>
<comment type="caution">
    <text evidence="1">The sequence shown here is derived from an EMBL/GenBank/DDBJ whole genome shotgun (WGS) entry which is preliminary data.</text>
</comment>
<dbReference type="AlphaFoldDB" id="A0A8T5Z7D9"/>
<evidence type="ECO:0000313" key="1">
    <source>
        <dbReference type="EMBL" id="MWR36590.1"/>
    </source>
</evidence>
<proteinExistence type="predicted"/>